<keyword evidence="3" id="KW-0227">DNA damage</keyword>
<comment type="subcellular location">
    <subcellularLocation>
        <location evidence="1">Nucleus</location>
    </subcellularLocation>
</comment>
<evidence type="ECO:0000313" key="8">
    <source>
        <dbReference type="Proteomes" id="UP000094043"/>
    </source>
</evidence>
<keyword evidence="8" id="KW-1185">Reference proteome</keyword>
<evidence type="ECO:0000256" key="2">
    <source>
        <dbReference type="ARBA" id="ARBA00022741"/>
    </source>
</evidence>
<dbReference type="GO" id="GO:0008821">
    <property type="term" value="F:crossover junction DNA endonuclease activity"/>
    <property type="evidence" value="ECO:0007669"/>
    <property type="project" value="TreeGrafter"/>
</dbReference>
<sequence length="389" mass="42705">MTNEKIDPQAVLLSSLPIPRNLRTILLDANYKTVSDVMQLSTDDLSAELALPKSQVTDLLQKIEQWMTSLSSDETRLPQTFQAQVQSSTAADLLSTKLLPRFSTLSTSIDGLINQFGVIPSEEIAFGKSNAKRYIGAVVPGMTIELSGPPGIGKSAIVIALALNSRCGGGSKETKSTGRQQNWDSGEVLIIDTEGAITSERLLKAAANVIRNENSELSPRQLLRGIHVARAHDQVQMVSLLNSISDWLEDNSKVNLVIFDTLSYHFRHPGLDMVSRRRLMDLIRCKQVIGKAAAVNHCAVVVCNQLATKLWTNDNKPANLETGDRALLMPQLGDWWTTAKTLRLIAFRGDPGDEFRYVYASMSGPNKDEPWAAFDIDADGLPCDVTEMI</sequence>
<dbReference type="GO" id="GO:0005657">
    <property type="term" value="C:replication fork"/>
    <property type="evidence" value="ECO:0007669"/>
    <property type="project" value="TreeGrafter"/>
</dbReference>
<dbReference type="SMART" id="SM00382">
    <property type="entry name" value="AAA"/>
    <property type="match status" value="1"/>
</dbReference>
<dbReference type="GO" id="GO:0000707">
    <property type="term" value="P:meiotic DNA recombinase assembly"/>
    <property type="evidence" value="ECO:0007669"/>
    <property type="project" value="TreeGrafter"/>
</dbReference>
<dbReference type="PANTHER" id="PTHR46239">
    <property type="entry name" value="DNA REPAIR PROTEIN RAD51 HOMOLOG 3 RAD51C"/>
    <property type="match status" value="1"/>
</dbReference>
<dbReference type="InterPro" id="IPR003593">
    <property type="entry name" value="AAA+_ATPase"/>
</dbReference>
<reference evidence="7" key="1">
    <citation type="submission" date="2016-06" db="EMBL/GenBank/DDBJ databases">
        <authorList>
            <person name="Cuomo C."/>
            <person name="Litvintseva A."/>
            <person name="Heitman J."/>
            <person name="Chen Y."/>
            <person name="Sun S."/>
            <person name="Springer D."/>
            <person name="Dromer F."/>
            <person name="Young S."/>
            <person name="Zeng Q."/>
            <person name="Chapman S."/>
            <person name="Gujja S."/>
            <person name="Saif S."/>
            <person name="Birren B."/>
        </authorList>
    </citation>
    <scope>NUCLEOTIDE SEQUENCE</scope>
    <source>
        <strain evidence="7">CBS 7841</strain>
    </source>
</reference>
<dbReference type="OrthoDB" id="5957327at2759"/>
<dbReference type="GO" id="GO:0007131">
    <property type="term" value="P:reciprocal meiotic recombination"/>
    <property type="evidence" value="ECO:0007669"/>
    <property type="project" value="TreeGrafter"/>
</dbReference>
<dbReference type="GO" id="GO:0033065">
    <property type="term" value="C:Rad51C-XRCC3 complex"/>
    <property type="evidence" value="ECO:0007669"/>
    <property type="project" value="TreeGrafter"/>
</dbReference>
<dbReference type="InterPro" id="IPR027417">
    <property type="entry name" value="P-loop_NTPase"/>
</dbReference>
<evidence type="ECO:0000256" key="5">
    <source>
        <dbReference type="ARBA" id="ARBA00023204"/>
    </source>
</evidence>
<dbReference type="GO" id="GO:0033063">
    <property type="term" value="C:Rad51B-Rad51C-Rad51D-XRCC2 complex"/>
    <property type="evidence" value="ECO:0007669"/>
    <property type="project" value="TreeGrafter"/>
</dbReference>
<reference evidence="7" key="2">
    <citation type="journal article" date="2022" name="Elife">
        <title>Obligate sexual reproduction of a homothallic fungus closely related to the Cryptococcus pathogenic species complex.</title>
        <authorList>
            <person name="Passer A.R."/>
            <person name="Clancey S.A."/>
            <person name="Shea T."/>
            <person name="David-Palma M."/>
            <person name="Averette A.F."/>
            <person name="Boekhout T."/>
            <person name="Porcel B.M."/>
            <person name="Nowrousian M."/>
            <person name="Cuomo C.A."/>
            <person name="Sun S."/>
            <person name="Heitman J."/>
            <person name="Coelho M.A."/>
        </authorList>
    </citation>
    <scope>NUCLEOTIDE SEQUENCE</scope>
    <source>
        <strain evidence="7">CBS 7841</strain>
    </source>
</reference>
<evidence type="ECO:0000256" key="3">
    <source>
        <dbReference type="ARBA" id="ARBA00022763"/>
    </source>
</evidence>
<reference evidence="7" key="3">
    <citation type="submission" date="2024-01" db="EMBL/GenBank/DDBJ databases">
        <authorList>
            <person name="Coelho M.A."/>
            <person name="David-Palma M."/>
            <person name="Shea T."/>
            <person name="Sun S."/>
            <person name="Cuomo C.A."/>
            <person name="Heitman J."/>
        </authorList>
    </citation>
    <scope>NUCLEOTIDE SEQUENCE</scope>
    <source>
        <strain evidence="7">CBS 7841</strain>
    </source>
</reference>
<dbReference type="EMBL" id="CP143787">
    <property type="protein sequence ID" value="WVN88426.1"/>
    <property type="molecule type" value="Genomic_DNA"/>
</dbReference>
<keyword evidence="4" id="KW-0067">ATP-binding</keyword>
<keyword evidence="2" id="KW-0547">Nucleotide-binding</keyword>
<dbReference type="InterPro" id="IPR052093">
    <property type="entry name" value="HR_Repair_Mediator"/>
</dbReference>
<evidence type="ECO:0000313" key="7">
    <source>
        <dbReference type="EMBL" id="WVN88426.1"/>
    </source>
</evidence>
<dbReference type="Gene3D" id="3.40.50.300">
    <property type="entry name" value="P-loop containing nucleotide triphosphate hydrolases"/>
    <property type="match status" value="1"/>
</dbReference>
<dbReference type="GO" id="GO:0005524">
    <property type="term" value="F:ATP binding"/>
    <property type="evidence" value="ECO:0007669"/>
    <property type="project" value="UniProtKB-KW"/>
</dbReference>
<evidence type="ECO:0000256" key="6">
    <source>
        <dbReference type="ARBA" id="ARBA00023242"/>
    </source>
</evidence>
<keyword evidence="6" id="KW-0539">Nucleus</keyword>
<accession>A0A1E3IKC7</accession>
<protein>
    <submittedName>
        <fullName evidence="7">Uncharacterized protein</fullName>
    </submittedName>
</protein>
<dbReference type="AlphaFoldDB" id="A0A1E3IKC7"/>
<dbReference type="RefSeq" id="XP_066069126.1">
    <property type="nucleotide sequence ID" value="XM_066213029.1"/>
</dbReference>
<dbReference type="InterPro" id="IPR013632">
    <property type="entry name" value="Rad51_C"/>
</dbReference>
<dbReference type="GO" id="GO:0000400">
    <property type="term" value="F:four-way junction DNA binding"/>
    <property type="evidence" value="ECO:0007669"/>
    <property type="project" value="TreeGrafter"/>
</dbReference>
<keyword evidence="5" id="KW-0234">DNA repair</keyword>
<proteinExistence type="predicted"/>
<dbReference type="Proteomes" id="UP000094043">
    <property type="component" value="Chromosome 4"/>
</dbReference>
<dbReference type="PANTHER" id="PTHR46239:SF1">
    <property type="entry name" value="DNA REPAIR PROTEIN RAD51 HOMOLOG 3"/>
    <property type="match status" value="1"/>
</dbReference>
<evidence type="ECO:0000256" key="4">
    <source>
        <dbReference type="ARBA" id="ARBA00022840"/>
    </source>
</evidence>
<dbReference type="Pfam" id="PF08423">
    <property type="entry name" value="Rad51"/>
    <property type="match status" value="1"/>
</dbReference>
<dbReference type="KEGG" id="cdep:91087846"/>
<gene>
    <name evidence="7" type="ORF">L203_103636</name>
</gene>
<evidence type="ECO:0000256" key="1">
    <source>
        <dbReference type="ARBA" id="ARBA00004123"/>
    </source>
</evidence>
<dbReference type="SUPFAM" id="SSF52540">
    <property type="entry name" value="P-loop containing nucleoside triphosphate hydrolases"/>
    <property type="match status" value="1"/>
</dbReference>
<dbReference type="VEuPathDB" id="FungiDB:L203_02766"/>
<name>A0A1E3IKC7_9TREE</name>
<dbReference type="GeneID" id="91087846"/>
<organism evidence="7 8">
    <name type="scientific">Cryptococcus depauperatus CBS 7841</name>
    <dbReference type="NCBI Taxonomy" id="1295531"/>
    <lineage>
        <taxon>Eukaryota</taxon>
        <taxon>Fungi</taxon>
        <taxon>Dikarya</taxon>
        <taxon>Basidiomycota</taxon>
        <taxon>Agaricomycotina</taxon>
        <taxon>Tremellomycetes</taxon>
        <taxon>Tremellales</taxon>
        <taxon>Cryptococcaceae</taxon>
        <taxon>Cryptococcus</taxon>
    </lineage>
</organism>